<sequence length="103" mass="11918">MLKIIEESENLDYDKIPWGTVGEFEDYDKTDISKCILQSFGRPEKGLELHFENGKHATITPKTSLGYNQINDIERGLKNFIGKFYEEILNTDFGPKVSRIPEY</sequence>
<dbReference type="EMBL" id="MHNB01000029">
    <property type="protein sequence ID" value="OGZ36251.1"/>
    <property type="molecule type" value="Genomic_DNA"/>
</dbReference>
<dbReference type="Proteomes" id="UP000177061">
    <property type="component" value="Unassembled WGS sequence"/>
</dbReference>
<gene>
    <name evidence="1" type="ORF">A3J64_00400</name>
</gene>
<dbReference type="STRING" id="1801997.A3J64_00400"/>
<proteinExistence type="predicted"/>
<protein>
    <submittedName>
        <fullName evidence="1">Uncharacterized protein</fullName>
    </submittedName>
</protein>
<dbReference type="AlphaFoldDB" id="A0A1G2FFD1"/>
<reference evidence="1 2" key="1">
    <citation type="journal article" date="2016" name="Nat. Commun.">
        <title>Thousands of microbial genomes shed light on interconnected biogeochemical processes in an aquifer system.</title>
        <authorList>
            <person name="Anantharaman K."/>
            <person name="Brown C.T."/>
            <person name="Hug L.A."/>
            <person name="Sharon I."/>
            <person name="Castelle C.J."/>
            <person name="Probst A.J."/>
            <person name="Thomas B.C."/>
            <person name="Singh A."/>
            <person name="Wilkins M.J."/>
            <person name="Karaoz U."/>
            <person name="Brodie E.L."/>
            <person name="Williams K.H."/>
            <person name="Hubbard S.S."/>
            <person name="Banfield J.F."/>
        </authorList>
    </citation>
    <scope>NUCLEOTIDE SEQUENCE [LARGE SCALE GENOMIC DNA]</scope>
</reference>
<organism evidence="1 2">
    <name type="scientific">Candidatus Portnoybacteria bacterium RIFCSPHIGHO2_12_FULL_38_9</name>
    <dbReference type="NCBI Taxonomy" id="1801997"/>
    <lineage>
        <taxon>Bacteria</taxon>
        <taxon>Candidatus Portnoyibacteriota</taxon>
    </lineage>
</organism>
<evidence type="ECO:0000313" key="1">
    <source>
        <dbReference type="EMBL" id="OGZ36251.1"/>
    </source>
</evidence>
<accession>A0A1G2FFD1</accession>
<comment type="caution">
    <text evidence="1">The sequence shown here is derived from an EMBL/GenBank/DDBJ whole genome shotgun (WGS) entry which is preliminary data.</text>
</comment>
<name>A0A1G2FFD1_9BACT</name>
<evidence type="ECO:0000313" key="2">
    <source>
        <dbReference type="Proteomes" id="UP000177061"/>
    </source>
</evidence>